<dbReference type="AlphaFoldDB" id="A0A6A5Z3N9"/>
<accession>A0A6A5Z3N9</accession>
<protein>
    <submittedName>
        <fullName evidence="1">Uncharacterized protein</fullName>
    </submittedName>
</protein>
<gene>
    <name evidence="1" type="ORF">BDV96DRAFT_116228</name>
</gene>
<sequence>MLVLGRASSTTTIEKRPYFLPRTYPRVAINPGRAGPSHRIYIRSCTLCELPSSARSGCTSLDWPRARFRNPLYRVRWIKQDQTLVARLAAAPKQCPCRSKRDGGLPCMELVEPAGQEGAVAREGATAAVNQFISGRESDPRLRVVQACADHATCL</sequence>
<proteinExistence type="predicted"/>
<dbReference type="EMBL" id="ML977327">
    <property type="protein sequence ID" value="KAF2113684.1"/>
    <property type="molecule type" value="Genomic_DNA"/>
</dbReference>
<reference evidence="1" key="1">
    <citation type="journal article" date="2020" name="Stud. Mycol.">
        <title>101 Dothideomycetes genomes: a test case for predicting lifestyles and emergence of pathogens.</title>
        <authorList>
            <person name="Haridas S."/>
            <person name="Albert R."/>
            <person name="Binder M."/>
            <person name="Bloem J."/>
            <person name="Labutti K."/>
            <person name="Salamov A."/>
            <person name="Andreopoulos B."/>
            <person name="Baker S."/>
            <person name="Barry K."/>
            <person name="Bills G."/>
            <person name="Bluhm B."/>
            <person name="Cannon C."/>
            <person name="Castanera R."/>
            <person name="Culley D."/>
            <person name="Daum C."/>
            <person name="Ezra D."/>
            <person name="Gonzalez J."/>
            <person name="Henrissat B."/>
            <person name="Kuo A."/>
            <person name="Liang C."/>
            <person name="Lipzen A."/>
            <person name="Lutzoni F."/>
            <person name="Magnuson J."/>
            <person name="Mondo S."/>
            <person name="Nolan M."/>
            <person name="Ohm R."/>
            <person name="Pangilinan J."/>
            <person name="Park H.-J."/>
            <person name="Ramirez L."/>
            <person name="Alfaro M."/>
            <person name="Sun H."/>
            <person name="Tritt A."/>
            <person name="Yoshinaga Y."/>
            <person name="Zwiers L.-H."/>
            <person name="Turgeon B."/>
            <person name="Goodwin S."/>
            <person name="Spatafora J."/>
            <person name="Crous P."/>
            <person name="Grigoriev I."/>
        </authorList>
    </citation>
    <scope>NUCLEOTIDE SEQUENCE</scope>
    <source>
        <strain evidence="1">CBS 627.86</strain>
    </source>
</reference>
<evidence type="ECO:0000313" key="2">
    <source>
        <dbReference type="Proteomes" id="UP000799770"/>
    </source>
</evidence>
<organism evidence="1 2">
    <name type="scientific">Lophiotrema nucula</name>
    <dbReference type="NCBI Taxonomy" id="690887"/>
    <lineage>
        <taxon>Eukaryota</taxon>
        <taxon>Fungi</taxon>
        <taxon>Dikarya</taxon>
        <taxon>Ascomycota</taxon>
        <taxon>Pezizomycotina</taxon>
        <taxon>Dothideomycetes</taxon>
        <taxon>Pleosporomycetidae</taxon>
        <taxon>Pleosporales</taxon>
        <taxon>Lophiotremataceae</taxon>
        <taxon>Lophiotrema</taxon>
    </lineage>
</organism>
<dbReference type="Proteomes" id="UP000799770">
    <property type="component" value="Unassembled WGS sequence"/>
</dbReference>
<keyword evidence="2" id="KW-1185">Reference proteome</keyword>
<name>A0A6A5Z3N9_9PLEO</name>
<evidence type="ECO:0000313" key="1">
    <source>
        <dbReference type="EMBL" id="KAF2113684.1"/>
    </source>
</evidence>